<keyword evidence="9" id="KW-0282">Flagellum</keyword>
<dbReference type="Gene3D" id="1.10.8.540">
    <property type="entry name" value="FHIPEP family, domain 3"/>
    <property type="match status" value="1"/>
</dbReference>
<dbReference type="Gene3D" id="3.40.30.60">
    <property type="entry name" value="FHIPEP family, domain 1"/>
    <property type="match status" value="1"/>
</dbReference>
<comment type="similarity">
    <text evidence="2 7">Belongs to the FHIPEP (flagella/HR/invasion proteins export pore) family.</text>
</comment>
<evidence type="ECO:0000313" key="9">
    <source>
        <dbReference type="EMBL" id="MBB6123801.1"/>
    </source>
</evidence>
<keyword evidence="7" id="KW-1006">Bacterial flagellum protein export</keyword>
<dbReference type="PANTHER" id="PTHR30161:SF1">
    <property type="entry name" value="FLAGELLAR BIOSYNTHESIS PROTEIN FLHA-RELATED"/>
    <property type="match status" value="1"/>
</dbReference>
<dbReference type="RefSeq" id="WP_184079256.1">
    <property type="nucleotide sequence ID" value="NZ_JACIJP010000002.1"/>
</dbReference>
<sequence>MTRQEVTGKLWMSAAKGAVLPMATLMLVLFMIVPVPAIMLDIGFITNIMISLAVLMVALNAAKPLDFSSFPTVLLFATLLRLALNVASTRVVLVDGHEGADAAGHVIEAFGHFLIGGDYVVGLFVFAILMIINLVVITKGAGRVSEVSARFTLDALPGKQMAIDADLNAGLLTPEEAKARRQEVATEADFYGSMDGASKFVKGDAVAGVLILVINILGGIILGVVSHGLSLSQAAQTYIILAIGDALVAQVPALLLSIAAASIVTRVSSEHDLSGQIASQFGAGKAWVPVAAILGILGLLPGMPHFIVLPAAGLAGFIAWKLRQSAKDAATAAAAPAPEEPANPANIEWGDVSDGAVLGLEIGYGLIAMVDERKGAPLMGRITGIRRQLSRELGFVVPLVRVKDNLALEPNCYRITIGGVIVGEDEIWPDDLLALDSGALDGVVDGRAAKDPTFGLDAVWITPDKRSEAVVAGYTVVDPATVVATHLNQLIAMNASEMFGLDEARKLLDALKEASPQLVDGLTPAMLSLAQIAAISRALLAEGVPLKDFRRLCEAMIDAWKPDLSHEQLVEAVRQRIGSLIIQTLVPVKMPLPVITLDGDLEGLLAQAMRVAGDAKHPIEPALANRIVDTVVQAARPIMGEARNFAIVTSPLARRALARLFKPHLPETPVLSFLEIPDGKPVEVVAVVGGEKPQPRHDPIPAQIPNGQISGGSRERIG</sequence>
<dbReference type="PROSITE" id="PS00994">
    <property type="entry name" value="FHIPEP"/>
    <property type="match status" value="1"/>
</dbReference>
<evidence type="ECO:0000256" key="7">
    <source>
        <dbReference type="RuleBase" id="RU364093"/>
    </source>
</evidence>
<comment type="function">
    <text evidence="7">Required for formation of the rod structure of the flagellar apparatus. Together with FliI and FliH, may constitute the export apparatus of flagellin.</text>
</comment>
<keyword evidence="9" id="KW-0966">Cell projection</keyword>
<proteinExistence type="inferred from homology"/>
<feature type="transmembrane region" description="Helical" evidence="7">
    <location>
        <begin position="113"/>
        <end position="136"/>
    </location>
</feature>
<dbReference type="GO" id="GO:0009306">
    <property type="term" value="P:protein secretion"/>
    <property type="evidence" value="ECO:0007669"/>
    <property type="project" value="InterPro"/>
</dbReference>
<accession>A0A841J6G9</accession>
<keyword evidence="9" id="KW-0969">Cilium</keyword>
<dbReference type="NCBIfam" id="TIGR01398">
    <property type="entry name" value="FlhA"/>
    <property type="match status" value="1"/>
</dbReference>
<name>A0A841J6G9_9SPHN</name>
<evidence type="ECO:0000256" key="5">
    <source>
        <dbReference type="ARBA" id="ARBA00022989"/>
    </source>
</evidence>
<dbReference type="AlphaFoldDB" id="A0A841J6G9"/>
<evidence type="ECO:0000256" key="1">
    <source>
        <dbReference type="ARBA" id="ARBA00004651"/>
    </source>
</evidence>
<comment type="subcellular location">
    <subcellularLocation>
        <location evidence="1 7">Cell membrane</location>
        <topology evidence="1 7">Multi-pass membrane protein</topology>
    </subcellularLocation>
</comment>
<dbReference type="PANTHER" id="PTHR30161">
    <property type="entry name" value="FLAGELLAR EXPORT PROTEIN, MEMBRANE FLHA SUBUNIT-RELATED"/>
    <property type="match status" value="1"/>
</dbReference>
<dbReference type="PIRSF" id="PIRSF005419">
    <property type="entry name" value="FlhA"/>
    <property type="match status" value="1"/>
</dbReference>
<keyword evidence="3 7" id="KW-1003">Cell membrane</keyword>
<feature type="transmembrane region" description="Helical" evidence="7">
    <location>
        <begin position="238"/>
        <end position="265"/>
    </location>
</feature>
<dbReference type="InterPro" id="IPR006301">
    <property type="entry name" value="FlhA"/>
</dbReference>
<keyword evidence="6 7" id="KW-0472">Membrane</keyword>
<feature type="transmembrane region" description="Helical" evidence="7">
    <location>
        <begin position="12"/>
        <end position="32"/>
    </location>
</feature>
<dbReference type="GO" id="GO:0044780">
    <property type="term" value="P:bacterial-type flagellum assembly"/>
    <property type="evidence" value="ECO:0007669"/>
    <property type="project" value="InterPro"/>
</dbReference>
<dbReference type="EMBL" id="JACIJP010000002">
    <property type="protein sequence ID" value="MBB6123801.1"/>
    <property type="molecule type" value="Genomic_DNA"/>
</dbReference>
<keyword evidence="10" id="KW-1185">Reference proteome</keyword>
<evidence type="ECO:0000256" key="6">
    <source>
        <dbReference type="ARBA" id="ARBA00023136"/>
    </source>
</evidence>
<feature type="transmembrane region" description="Helical" evidence="7">
    <location>
        <begin position="38"/>
        <end position="61"/>
    </location>
</feature>
<reference evidence="9 10" key="1">
    <citation type="submission" date="2020-08" db="EMBL/GenBank/DDBJ databases">
        <title>Genomic Encyclopedia of Type Strains, Phase IV (KMG-IV): sequencing the most valuable type-strain genomes for metagenomic binning, comparative biology and taxonomic classification.</title>
        <authorList>
            <person name="Goeker M."/>
        </authorList>
    </citation>
    <scope>NUCLEOTIDE SEQUENCE [LARGE SCALE GENOMIC DNA]</scope>
    <source>
        <strain evidence="9 10">DSM 102255</strain>
    </source>
</reference>
<feature type="transmembrane region" description="Helical" evidence="7">
    <location>
        <begin position="277"/>
        <end position="297"/>
    </location>
</feature>
<dbReference type="InterPro" id="IPR042193">
    <property type="entry name" value="FHIPEP_3"/>
</dbReference>
<evidence type="ECO:0000256" key="8">
    <source>
        <dbReference type="SAM" id="MobiDB-lite"/>
    </source>
</evidence>
<keyword evidence="4 7" id="KW-0812">Transmembrane</keyword>
<dbReference type="InterPro" id="IPR025505">
    <property type="entry name" value="FHIPEP_CS"/>
</dbReference>
<feature type="region of interest" description="Disordered" evidence="8">
    <location>
        <begin position="691"/>
        <end position="718"/>
    </location>
</feature>
<protein>
    <recommendedName>
        <fullName evidence="7">Flagellar biosynthesis protein FlhA</fullName>
    </recommendedName>
</protein>
<keyword evidence="7" id="KW-1005">Bacterial flagellum biogenesis</keyword>
<dbReference type="InterPro" id="IPR042194">
    <property type="entry name" value="FHIPEP_1"/>
</dbReference>
<evidence type="ECO:0000256" key="4">
    <source>
        <dbReference type="ARBA" id="ARBA00022692"/>
    </source>
</evidence>
<feature type="transmembrane region" description="Helical" evidence="7">
    <location>
        <begin position="205"/>
        <end position="226"/>
    </location>
</feature>
<evidence type="ECO:0000313" key="10">
    <source>
        <dbReference type="Proteomes" id="UP000552700"/>
    </source>
</evidence>
<dbReference type="Proteomes" id="UP000552700">
    <property type="component" value="Unassembled WGS sequence"/>
</dbReference>
<evidence type="ECO:0000256" key="3">
    <source>
        <dbReference type="ARBA" id="ARBA00022475"/>
    </source>
</evidence>
<dbReference type="Gene3D" id="3.40.50.12790">
    <property type="entry name" value="FHIPEP family, domain 4"/>
    <property type="match status" value="1"/>
</dbReference>
<keyword evidence="5 7" id="KW-1133">Transmembrane helix</keyword>
<dbReference type="GO" id="GO:0005886">
    <property type="term" value="C:plasma membrane"/>
    <property type="evidence" value="ECO:0007669"/>
    <property type="project" value="UniProtKB-SubCell"/>
</dbReference>
<dbReference type="InterPro" id="IPR042196">
    <property type="entry name" value="FHIPEP_4"/>
</dbReference>
<organism evidence="9 10">
    <name type="scientific">Sphingobium subterraneum</name>
    <dbReference type="NCBI Taxonomy" id="627688"/>
    <lineage>
        <taxon>Bacteria</taxon>
        <taxon>Pseudomonadati</taxon>
        <taxon>Pseudomonadota</taxon>
        <taxon>Alphaproteobacteria</taxon>
        <taxon>Sphingomonadales</taxon>
        <taxon>Sphingomonadaceae</taxon>
        <taxon>Sphingobium</taxon>
    </lineage>
</organism>
<keyword evidence="7" id="KW-0653">Protein transport</keyword>
<dbReference type="PRINTS" id="PR00949">
    <property type="entry name" value="TYPE3IMAPROT"/>
</dbReference>
<feature type="transmembrane region" description="Helical" evidence="7">
    <location>
        <begin position="73"/>
        <end position="93"/>
    </location>
</feature>
<gene>
    <name evidence="7" type="primary">flhA</name>
    <name evidence="9" type="ORF">FHS92_001530</name>
</gene>
<evidence type="ECO:0000256" key="2">
    <source>
        <dbReference type="ARBA" id="ARBA00008835"/>
    </source>
</evidence>
<dbReference type="Pfam" id="PF00771">
    <property type="entry name" value="FHIPEP"/>
    <property type="match status" value="1"/>
</dbReference>
<keyword evidence="7" id="KW-0813">Transport</keyword>
<dbReference type="InterPro" id="IPR001712">
    <property type="entry name" value="T3SS_FHIPEP"/>
</dbReference>
<comment type="caution">
    <text evidence="9">The sequence shown here is derived from an EMBL/GenBank/DDBJ whole genome shotgun (WGS) entry which is preliminary data.</text>
</comment>